<organism evidence="4 5">
    <name type="scientific">Streptomyces scabiei</name>
    <dbReference type="NCBI Taxonomy" id="1930"/>
    <lineage>
        <taxon>Bacteria</taxon>
        <taxon>Bacillati</taxon>
        <taxon>Actinomycetota</taxon>
        <taxon>Actinomycetes</taxon>
        <taxon>Kitasatosporales</taxon>
        <taxon>Streptomycetaceae</taxon>
        <taxon>Streptomyces</taxon>
    </lineage>
</organism>
<dbReference type="InterPro" id="IPR036890">
    <property type="entry name" value="HATPase_C_sf"/>
</dbReference>
<sequence>MTSTERHRLTGHATPPARQGPARPARPPLAITTAAAARRRVRTLVGERWRSPAGPAAEEAVIDLLLVVSELVTNAIRHGGGLAAFDVGLTPAGVRLSVRDHSAAVPVDLHGHGAPPRAHEGNGYGWPLINRLSREVRVVHHAAGGKTITVLVPLT</sequence>
<dbReference type="Proteomes" id="UP000067448">
    <property type="component" value="Unassembled WGS sequence"/>
</dbReference>
<dbReference type="Pfam" id="PF13581">
    <property type="entry name" value="HATPase_c_2"/>
    <property type="match status" value="1"/>
</dbReference>
<evidence type="ECO:0000256" key="1">
    <source>
        <dbReference type="ARBA" id="ARBA00022527"/>
    </source>
</evidence>
<protein>
    <submittedName>
        <fullName evidence="4">Histidine kinase-, DNA gyrase B-, and HSP90-like ATPase</fullName>
    </submittedName>
</protein>
<proteinExistence type="predicted"/>
<evidence type="ECO:0000313" key="4">
    <source>
        <dbReference type="EMBL" id="GAQ60531.1"/>
    </source>
</evidence>
<accession>A0A117ECG6</accession>
<feature type="domain" description="Histidine kinase/HSP90-like ATPase" evidence="3">
    <location>
        <begin position="54"/>
        <end position="150"/>
    </location>
</feature>
<reference evidence="4 5" key="2">
    <citation type="journal article" date="2016" name="Genome Announc.">
        <title>Draft Genome Sequences of Streptomyces scabiei S58, Streptomyces turgidiscabies T45, and Streptomyces acidiscabies a10, the Pathogens of Potato Common Scab, Isolated in Japan.</title>
        <authorList>
            <person name="Tomihama T."/>
            <person name="Nishi Y."/>
            <person name="Sakai M."/>
            <person name="Ikenaga M."/>
            <person name="Okubo T."/>
            <person name="Ikeda S."/>
        </authorList>
    </citation>
    <scope>NUCLEOTIDE SEQUENCE [LARGE SCALE GENOMIC DNA]</scope>
    <source>
        <strain evidence="4 5">S58</strain>
    </source>
</reference>
<dbReference type="OrthoDB" id="5184679at2"/>
<evidence type="ECO:0000313" key="5">
    <source>
        <dbReference type="Proteomes" id="UP000067448"/>
    </source>
</evidence>
<keyword evidence="1" id="KW-0723">Serine/threonine-protein kinase</keyword>
<dbReference type="CDD" id="cd16936">
    <property type="entry name" value="HATPase_RsbW-like"/>
    <property type="match status" value="1"/>
</dbReference>
<dbReference type="InterPro" id="IPR003594">
    <property type="entry name" value="HATPase_dom"/>
</dbReference>
<evidence type="ECO:0000259" key="3">
    <source>
        <dbReference type="Pfam" id="PF13581"/>
    </source>
</evidence>
<dbReference type="RefSeq" id="WP_059078667.1">
    <property type="nucleotide sequence ID" value="NZ_BCMM01000003.1"/>
</dbReference>
<comment type="caution">
    <text evidence="4">The sequence shown here is derived from an EMBL/GenBank/DDBJ whole genome shotgun (WGS) entry which is preliminary data.</text>
</comment>
<keyword evidence="4" id="KW-0418">Kinase</keyword>
<keyword evidence="4" id="KW-0808">Transferase</keyword>
<feature type="region of interest" description="Disordered" evidence="2">
    <location>
        <begin position="1"/>
        <end position="28"/>
    </location>
</feature>
<feature type="compositionally biased region" description="Low complexity" evidence="2">
    <location>
        <begin position="13"/>
        <end position="28"/>
    </location>
</feature>
<dbReference type="InterPro" id="IPR050267">
    <property type="entry name" value="Anti-sigma-factor_SerPK"/>
</dbReference>
<name>A0A117ECG6_STRSC</name>
<dbReference type="EMBL" id="BCMM01000003">
    <property type="protein sequence ID" value="GAQ60531.1"/>
    <property type="molecule type" value="Genomic_DNA"/>
</dbReference>
<evidence type="ECO:0000256" key="2">
    <source>
        <dbReference type="SAM" id="MobiDB-lite"/>
    </source>
</evidence>
<dbReference type="SUPFAM" id="SSF55874">
    <property type="entry name" value="ATPase domain of HSP90 chaperone/DNA topoisomerase II/histidine kinase"/>
    <property type="match status" value="1"/>
</dbReference>
<gene>
    <name evidence="4" type="ORF">SsS58_00871</name>
</gene>
<reference evidence="5" key="3">
    <citation type="submission" date="2016-02" db="EMBL/GenBank/DDBJ databases">
        <title>Draft genome of pathogenic Streptomyces sp. in Japan.</title>
        <authorList>
            <person name="Tomihama T."/>
            <person name="Ikenaga M."/>
            <person name="Sakai M."/>
            <person name="Okubo T."/>
            <person name="Ikeda S."/>
        </authorList>
    </citation>
    <scope>NUCLEOTIDE SEQUENCE [LARGE SCALE GENOMIC DNA]</scope>
    <source>
        <strain evidence="5">S58</strain>
    </source>
</reference>
<dbReference type="Gene3D" id="3.30.565.10">
    <property type="entry name" value="Histidine kinase-like ATPase, C-terminal domain"/>
    <property type="match status" value="1"/>
</dbReference>
<dbReference type="AlphaFoldDB" id="A0A117ECG6"/>
<dbReference type="PANTHER" id="PTHR35526:SF3">
    <property type="entry name" value="ANTI-SIGMA-F FACTOR RSBW"/>
    <property type="match status" value="1"/>
</dbReference>
<reference evidence="5" key="1">
    <citation type="submission" date="2015-11" db="EMBL/GenBank/DDBJ databases">
        <authorList>
            <consortium name="Cross-ministerial Strategic Innovation Promotion Program (SIP) consortium"/>
            <person name="Tomihama T."/>
            <person name="Ikenaga M."/>
            <person name="Sakai M."/>
            <person name="Okubo T."/>
            <person name="Ikeda S."/>
        </authorList>
    </citation>
    <scope>NUCLEOTIDE SEQUENCE [LARGE SCALE GENOMIC DNA]</scope>
    <source>
        <strain evidence="5">S58</strain>
    </source>
</reference>
<dbReference type="PANTHER" id="PTHR35526">
    <property type="entry name" value="ANTI-SIGMA-F FACTOR RSBW-RELATED"/>
    <property type="match status" value="1"/>
</dbReference>
<dbReference type="GO" id="GO:0004674">
    <property type="term" value="F:protein serine/threonine kinase activity"/>
    <property type="evidence" value="ECO:0007669"/>
    <property type="project" value="UniProtKB-KW"/>
</dbReference>